<feature type="domain" description="DUF5017" evidence="1">
    <location>
        <begin position="237"/>
        <end position="364"/>
    </location>
</feature>
<dbReference type="Pfam" id="PF16409">
    <property type="entry name" value="DUF5017"/>
    <property type="match status" value="1"/>
</dbReference>
<sequence>MKKIFAFLFGATLLWSCNPLEDTYKQLDDAQEPYKESIEYTLVDADYATASNAALKDATTKDDSTLAKAIKSNLAFNSRFPGKDYIPAILANNFPALSKGSSAKITYNEFAALPSYFADLSSIYTLTTSDYKKLWGSNTLYVEAFTPTVNVEDSLPVLLDKIFPDDSDGKYRFIAYNYSAEEAYTTGGLLQKVKFDFEEGTAYDPVANAWINKDLIGTKTWDYRSYSGNLYAQMSSYNSGEQNDVWLIRKFDKLDTIANPMLTFKVKVGFYNADCLHILISDDFDGNEANIATATWTDITSSFTLPQEPTSGYGASFEDAGSFDLSSYKGDTIYVAFQYVGNGTDNSATTTYQIDDVTISDDATILNVDETKKLYTVYSKNSNKWKLASDILILSDADYQELGFTNGYIPTTDAQTYLPIYLKVKFPYTLDGEVKNVAFRNDKDDVSSATVLQFNKVNGEWTINDFLDTHSDQFFNDGTKWFFDPTIHLTLGASDYQLLVDWVYNNLDRSYGSSYGNDEFYFGASAYYSNFDLRLSKRTQYNIPGFEGLTEEEQIALTWERLEEGLTILLSEKYPDATSEVAGFPVYYWVYFKTFENDFNNYYYVGIFQKTKDTHPFFERKKDIEDEMVNQGKLTSEDVSWNR</sequence>
<dbReference type="Proteomes" id="UP000500961">
    <property type="component" value="Chromosome"/>
</dbReference>
<evidence type="ECO:0000313" key="2">
    <source>
        <dbReference type="EMBL" id="QKG79169.1"/>
    </source>
</evidence>
<dbReference type="NCBIfam" id="NF038128">
    <property type="entry name" value="choice_anch_J"/>
    <property type="match status" value="1"/>
</dbReference>
<proteinExistence type="predicted"/>
<dbReference type="AlphaFoldDB" id="A0A7D3Y342"/>
<dbReference type="RefSeq" id="WP_173072687.1">
    <property type="nucleotide sequence ID" value="NZ_CP041345.1"/>
</dbReference>
<protein>
    <submittedName>
        <fullName evidence="2">DUF5017 domain-containing protein</fullName>
    </submittedName>
</protein>
<dbReference type="EMBL" id="CP041345">
    <property type="protein sequence ID" value="QKG79169.1"/>
    <property type="molecule type" value="Genomic_DNA"/>
</dbReference>
<gene>
    <name evidence="2" type="ORF">FHG85_02450</name>
</gene>
<evidence type="ECO:0000313" key="3">
    <source>
        <dbReference type="Proteomes" id="UP000500961"/>
    </source>
</evidence>
<evidence type="ECO:0000259" key="1">
    <source>
        <dbReference type="Pfam" id="PF16409"/>
    </source>
</evidence>
<keyword evidence="3" id="KW-1185">Reference proteome</keyword>
<dbReference type="InterPro" id="IPR032185">
    <property type="entry name" value="DUF5017"/>
</dbReference>
<accession>A0A7D3Y342</accession>
<organism evidence="2 3">
    <name type="scientific">Tenuifilum thalassicum</name>
    <dbReference type="NCBI Taxonomy" id="2590900"/>
    <lineage>
        <taxon>Bacteria</taxon>
        <taxon>Pseudomonadati</taxon>
        <taxon>Bacteroidota</taxon>
        <taxon>Bacteroidia</taxon>
        <taxon>Bacteroidales</taxon>
        <taxon>Tenuifilaceae</taxon>
        <taxon>Tenuifilum</taxon>
    </lineage>
</organism>
<name>A0A7D3Y342_9BACT</name>
<dbReference type="KEGG" id="ttz:FHG85_02450"/>
<reference evidence="2 3" key="1">
    <citation type="submission" date="2019-07" db="EMBL/GenBank/DDBJ databases">
        <title>Thalassofilum flectens gen. nov., sp. nov., a novel moderate thermophilic anaerobe from a shallow sea hot spring in Kunashir Island (Russia), representing a new family in the order Bacteroidales, and proposal of Thalassofilacea fam. nov.</title>
        <authorList>
            <person name="Kochetkova T.V."/>
            <person name="Podosokorskaya O.A."/>
            <person name="Novikov A."/>
            <person name="Elcheninov A.G."/>
            <person name="Toshchakov S.V."/>
            <person name="Kublanov I.V."/>
        </authorList>
    </citation>
    <scope>NUCLEOTIDE SEQUENCE [LARGE SCALE GENOMIC DNA]</scope>
    <source>
        <strain evidence="2 3">38-H</strain>
    </source>
</reference>